<protein>
    <submittedName>
        <fullName evidence="3">Phosphoesterase</fullName>
    </submittedName>
</protein>
<dbReference type="Proteomes" id="UP000256686">
    <property type="component" value="Unassembled WGS sequence"/>
</dbReference>
<evidence type="ECO:0000313" key="4">
    <source>
        <dbReference type="Proteomes" id="UP000256686"/>
    </source>
</evidence>
<keyword evidence="1" id="KW-1133">Transmembrane helix</keyword>
<feature type="transmembrane region" description="Helical" evidence="1">
    <location>
        <begin position="228"/>
        <end position="247"/>
    </location>
</feature>
<feature type="transmembrane region" description="Helical" evidence="1">
    <location>
        <begin position="12"/>
        <end position="32"/>
    </location>
</feature>
<dbReference type="PANTHER" id="PTHR14969:SF13">
    <property type="entry name" value="AT30094P"/>
    <property type="match status" value="1"/>
</dbReference>
<evidence type="ECO:0000259" key="2">
    <source>
        <dbReference type="SMART" id="SM00014"/>
    </source>
</evidence>
<feature type="transmembrane region" description="Helical" evidence="1">
    <location>
        <begin position="141"/>
        <end position="160"/>
    </location>
</feature>
<organism evidence="3 4">
    <name type="scientific">Chryseobacterium pennae</name>
    <dbReference type="NCBI Taxonomy" id="2258962"/>
    <lineage>
        <taxon>Bacteria</taxon>
        <taxon>Pseudomonadati</taxon>
        <taxon>Bacteroidota</taxon>
        <taxon>Flavobacteriia</taxon>
        <taxon>Flavobacteriales</taxon>
        <taxon>Weeksellaceae</taxon>
        <taxon>Chryseobacterium group</taxon>
        <taxon>Chryseobacterium</taxon>
    </lineage>
</organism>
<dbReference type="AlphaFoldDB" id="A0A3D9C2V6"/>
<dbReference type="CDD" id="cd01610">
    <property type="entry name" value="PAP2_like"/>
    <property type="match status" value="1"/>
</dbReference>
<dbReference type="InterPro" id="IPR036938">
    <property type="entry name" value="PAP2/HPO_sf"/>
</dbReference>
<dbReference type="Gene3D" id="1.20.144.10">
    <property type="entry name" value="Phosphatidic acid phosphatase type 2/haloperoxidase"/>
    <property type="match status" value="1"/>
</dbReference>
<dbReference type="SMART" id="SM00014">
    <property type="entry name" value="acidPPc"/>
    <property type="match status" value="1"/>
</dbReference>
<dbReference type="Pfam" id="PF01569">
    <property type="entry name" value="PAP2"/>
    <property type="match status" value="1"/>
</dbReference>
<dbReference type="PANTHER" id="PTHR14969">
    <property type="entry name" value="SPHINGOSINE-1-PHOSPHATE PHOSPHOHYDROLASE"/>
    <property type="match status" value="1"/>
</dbReference>
<name>A0A3D9C2V6_9FLAO</name>
<feature type="transmembrane region" description="Helical" evidence="1">
    <location>
        <begin position="167"/>
        <end position="189"/>
    </location>
</feature>
<comment type="caution">
    <text evidence="3">The sequence shown here is derived from an EMBL/GenBank/DDBJ whole genome shotgun (WGS) entry which is preliminary data.</text>
</comment>
<sequence length="275" mass="31390">MNKTIIGHYIHPVLFLLYLPLFLLTLIFFILYKQDALNTVAYIGVQEHWFFFLNSKLSQYPKLQYNLTQLGDALVLLPFLSVFVIYIPKIWQSLLSASLLSALFCNLLKRLFTVPRPAAAFDNESFVIIGKTLSGYTSLPSGHSITIFTTLTILMFTFMPQKSGYKFIWCCSLLLTGLIIAFTRVAVGAHYPLDVIIGSIIGYILGLLGIFINHQYNIWAWVGSKKYYPVFIIAFTIGSIILINKIINENLIIFYLSFISLIISLYIITYTYVKK</sequence>
<evidence type="ECO:0000313" key="3">
    <source>
        <dbReference type="EMBL" id="REC59872.1"/>
    </source>
</evidence>
<keyword evidence="1" id="KW-0812">Transmembrane</keyword>
<keyword evidence="1" id="KW-0472">Membrane</keyword>
<dbReference type="RefSeq" id="WP_115973154.1">
    <property type="nucleotide sequence ID" value="NZ_QNVT01000031.1"/>
</dbReference>
<gene>
    <name evidence="3" type="ORF">DRF65_23450</name>
</gene>
<feature type="transmembrane region" description="Helical" evidence="1">
    <location>
        <begin position="67"/>
        <end position="87"/>
    </location>
</feature>
<proteinExistence type="predicted"/>
<reference evidence="4" key="1">
    <citation type="submission" date="2018-06" db="EMBL/GenBank/DDBJ databases">
        <authorList>
            <person name="Lum Nde A."/>
            <person name="Hugo C."/>
        </authorList>
    </citation>
    <scope>NUCLEOTIDE SEQUENCE [LARGE SCALE GENOMIC DNA]</scope>
    <source>
        <strain evidence="4">1_F178</strain>
    </source>
</reference>
<feature type="domain" description="Phosphatidic acid phosphatase type 2/haloperoxidase" evidence="2">
    <location>
        <begin position="93"/>
        <end position="210"/>
    </location>
</feature>
<accession>A0A3D9C2V6</accession>
<dbReference type="SUPFAM" id="SSF48317">
    <property type="entry name" value="Acid phosphatase/Vanadium-dependent haloperoxidase"/>
    <property type="match status" value="1"/>
</dbReference>
<feature type="transmembrane region" description="Helical" evidence="1">
    <location>
        <begin position="253"/>
        <end position="273"/>
    </location>
</feature>
<dbReference type="EMBL" id="QNVT01000031">
    <property type="protein sequence ID" value="REC59872.1"/>
    <property type="molecule type" value="Genomic_DNA"/>
</dbReference>
<dbReference type="InterPro" id="IPR000326">
    <property type="entry name" value="PAP2/HPO"/>
</dbReference>
<evidence type="ECO:0000256" key="1">
    <source>
        <dbReference type="SAM" id="Phobius"/>
    </source>
</evidence>
<feature type="transmembrane region" description="Helical" evidence="1">
    <location>
        <begin position="195"/>
        <end position="216"/>
    </location>
</feature>
<keyword evidence="4" id="KW-1185">Reference proteome</keyword>